<dbReference type="OrthoDB" id="53191at2"/>
<sequence length="696" mass="76459" precursor="true">MRRLALLALLLAACNLTGQAPSGPRVQVKGPPLAPPALPVLPSRPLPALEGPVPLKLPLRPQALSGARYEARILLLTTSTDPAQAPHFAAARDILETFLIPHEVVNLSETPFGQVPLTQPDGTGRFQGVILAEGQLASGSNPMTWEDWNRLWAYERDYGVRELVLYTYPGTYPEDRCLTPVEGFSTPSPPANDPDGIDLALSYPLTLTPEGQAIFSDLTGTLPVRHAYAYKATLSGACAATPLLRDADGYVFAIVRTTPDGREQLLLTFDQSPYLVHTWLLAPGLIHWLTRGVYVGEYSRYLRVDVDDWFLSTEIPGDGPGVGNAAEFRLSALEAYAVADKQAALRSYPVAQAFTLDIALNGCGAVSDPNPNDSLNPCDPSGTSAGEPLNQADGLLQATQVLKDTFRFYNHSYTHWDMDFTDPAQARREIAENNRIASLLGLRYEHTVFKSGQYSGFGWKGANPYDFPRTDNGLGASNLHFLQALTEHKVRFAKVNWSVNSQKPPCRTCAFPHPLAPSLYLVADWPTNVFYNVSTDQEALNAYNSIYAPGGTAPYWTRSLTYGEYLGQETNLALYHVFTDGGSHYFHQANLRAYAPDKNLVFDWLETLVQKYATYSALPLLSPSWLEYGERALKRYRHFEAVRTGSVRAVIDPTAQTLTLTGKPVWVTGIQGSSCDTYAGRNRCFVGTGTYALQSP</sequence>
<geneLocation type="plasmid" evidence="3 5">
    <name>pTbrSNM4-1b</name>
</geneLocation>
<protein>
    <submittedName>
        <fullName evidence="2">Uncharacterized protein</fullName>
    </submittedName>
</protein>
<reference evidence="2" key="2">
    <citation type="journal article" date="2017" name="Stand. Genomic Sci.">
        <title>Complete genome sequence of Thermus brockianus GE-1 reveals key enzymes of xylan/xylose metabolism.</title>
        <authorList>
            <person name="Schaefers C."/>
            <person name="Blank S."/>
            <person name="Wiebusch S."/>
            <person name="Elleuche S."/>
            <person name="Antranikian G."/>
        </authorList>
    </citation>
    <scope>NUCLEOTIDE SEQUENCE</scope>
    <source>
        <strain evidence="2">GE-1</strain>
        <plasmid evidence="2">pTB1</plasmid>
    </source>
</reference>
<keyword evidence="5" id="KW-1185">Reference proteome</keyword>
<keyword evidence="1" id="KW-0732">Signal</keyword>
<geneLocation type="plasmid" evidence="4">
    <name>ptb1</name>
</geneLocation>
<reference evidence="3 5" key="3">
    <citation type="journal article" date="2022" name="Microbiol. Resour. Announc.">
        <title>Complete Genome Sequences of Thermus Strains Isolated from Senami Hot Spring in Japan.</title>
        <authorList>
            <person name="Miyazaki K."/>
        </authorList>
    </citation>
    <scope>NUCLEOTIDE SEQUENCE [LARGE SCALE GENOMIC DNA]</scope>
    <source>
        <strain evidence="3 5">SNM4-1</strain>
        <plasmid evidence="3 5">pTbrSNM4-1b</plasmid>
    </source>
</reference>
<accession>A0A1J0LVY1</accession>
<feature type="chain" id="PRO_5009614539" evidence="1">
    <location>
        <begin position="21"/>
        <end position="696"/>
    </location>
</feature>
<evidence type="ECO:0000313" key="5">
    <source>
        <dbReference type="Proteomes" id="UP000831120"/>
    </source>
</evidence>
<dbReference type="KEGG" id="tbc:A0O31_02325"/>
<dbReference type="AlphaFoldDB" id="A0A1J0LVY1"/>
<proteinExistence type="predicted"/>
<geneLocation type="plasmid" evidence="2">
    <name>pTB1</name>
</geneLocation>
<dbReference type="Proteomes" id="UP000831120">
    <property type="component" value="Plasmid pTbrSNM4-1b"/>
</dbReference>
<evidence type="ECO:0000313" key="3">
    <source>
        <dbReference type="EMBL" id="BDG17630.1"/>
    </source>
</evidence>
<organism evidence="2 4">
    <name type="scientific">Thermus brockianus</name>
    <dbReference type="NCBI Taxonomy" id="56956"/>
    <lineage>
        <taxon>Bacteria</taxon>
        <taxon>Thermotogati</taxon>
        <taxon>Deinococcota</taxon>
        <taxon>Deinococci</taxon>
        <taxon>Thermales</taxon>
        <taxon>Thermaceae</taxon>
        <taxon>Thermus</taxon>
    </lineage>
</organism>
<gene>
    <name evidence="2" type="ORF">A0O31_02325</name>
    <name evidence="3" type="ORF">TbrSNM41_23640</name>
</gene>
<evidence type="ECO:0000256" key="1">
    <source>
        <dbReference type="SAM" id="SignalP"/>
    </source>
</evidence>
<name>A0A1J0LVY1_THEBO</name>
<dbReference type="RefSeq" id="WP_071678054.1">
    <property type="nucleotide sequence ID" value="NZ_AP025594.1"/>
</dbReference>
<reference evidence="4" key="1">
    <citation type="submission" date="2016-06" db="EMBL/GenBank/DDBJ databases">
        <title>Whole genome sequencing of Thermus brockianus strain GE-1.</title>
        <authorList>
            <person name="Schaefers C."/>
            <person name="Blank S."/>
            <person name="Wiebusch S."/>
            <person name="Elleuche S."/>
            <person name="Antranikian G."/>
        </authorList>
    </citation>
    <scope>NUCLEOTIDE SEQUENCE [LARGE SCALE GENOMIC DNA]</scope>
    <source>
        <strain evidence="4">GE-1</strain>
        <plasmid evidence="4">ptb1</plasmid>
    </source>
</reference>
<dbReference type="EMBL" id="AP025594">
    <property type="protein sequence ID" value="BDG17630.1"/>
    <property type="molecule type" value="Genomic_DNA"/>
</dbReference>
<dbReference type="EMBL" id="CP016313">
    <property type="protein sequence ID" value="APD10352.1"/>
    <property type="molecule type" value="Genomic_DNA"/>
</dbReference>
<keyword evidence="2" id="KW-0614">Plasmid</keyword>
<feature type="signal peptide" evidence="1">
    <location>
        <begin position="1"/>
        <end position="20"/>
    </location>
</feature>
<evidence type="ECO:0000313" key="2">
    <source>
        <dbReference type="EMBL" id="APD10352.1"/>
    </source>
</evidence>
<dbReference type="Proteomes" id="UP000182993">
    <property type="component" value="Plasmid pTB1"/>
</dbReference>
<evidence type="ECO:0000313" key="4">
    <source>
        <dbReference type="Proteomes" id="UP000182993"/>
    </source>
</evidence>